<keyword evidence="3" id="KW-0378">Hydrolase</keyword>
<protein>
    <submittedName>
        <fullName evidence="7">S8 family serine peptidase</fullName>
    </submittedName>
</protein>
<proteinExistence type="inferred from homology"/>
<feature type="domain" description="Peptidase S8/S53" evidence="6">
    <location>
        <begin position="66"/>
        <end position="526"/>
    </location>
</feature>
<dbReference type="SUPFAM" id="SSF52743">
    <property type="entry name" value="Subtilisin-like"/>
    <property type="match status" value="1"/>
</dbReference>
<evidence type="ECO:0000256" key="3">
    <source>
        <dbReference type="ARBA" id="ARBA00022801"/>
    </source>
</evidence>
<dbReference type="EMBL" id="JAPWGM010000004">
    <property type="protein sequence ID" value="MCZ4245127.1"/>
    <property type="molecule type" value="Genomic_DNA"/>
</dbReference>
<organism evidence="7 8">
    <name type="scientific">Pedobacter punctiformis</name>
    <dbReference type="NCBI Taxonomy" id="3004097"/>
    <lineage>
        <taxon>Bacteria</taxon>
        <taxon>Pseudomonadati</taxon>
        <taxon>Bacteroidota</taxon>
        <taxon>Sphingobacteriia</taxon>
        <taxon>Sphingobacteriales</taxon>
        <taxon>Sphingobacteriaceae</taxon>
        <taxon>Pedobacter</taxon>
    </lineage>
</organism>
<gene>
    <name evidence="7" type="ORF">O0955_14030</name>
</gene>
<dbReference type="Proteomes" id="UP001144347">
    <property type="component" value="Unassembled WGS sequence"/>
</dbReference>
<comment type="caution">
    <text evidence="7">The sequence shown here is derived from an EMBL/GenBank/DDBJ whole genome shotgun (WGS) entry which is preliminary data.</text>
</comment>
<name>A0ABT4LB35_9SPHI</name>
<keyword evidence="8" id="KW-1185">Reference proteome</keyword>
<evidence type="ECO:0000256" key="1">
    <source>
        <dbReference type="ARBA" id="ARBA00011073"/>
    </source>
</evidence>
<comment type="similarity">
    <text evidence="1 5">Belongs to the peptidase S8 family.</text>
</comment>
<dbReference type="PROSITE" id="PS51892">
    <property type="entry name" value="SUBTILASE"/>
    <property type="match status" value="1"/>
</dbReference>
<reference evidence="7" key="1">
    <citation type="submission" date="2022-12" db="EMBL/GenBank/DDBJ databases">
        <title>Genome sequence of HCMS5-2.</title>
        <authorList>
            <person name="Woo H."/>
        </authorList>
    </citation>
    <scope>NUCLEOTIDE SEQUENCE</scope>
    <source>
        <strain evidence="7">HCMS5-2</strain>
    </source>
</reference>
<dbReference type="Gene3D" id="3.40.50.200">
    <property type="entry name" value="Peptidase S8/S53 domain"/>
    <property type="match status" value="2"/>
</dbReference>
<dbReference type="PANTHER" id="PTHR43806:SF11">
    <property type="entry name" value="CEREVISIN-RELATED"/>
    <property type="match status" value="1"/>
</dbReference>
<dbReference type="PRINTS" id="PR00723">
    <property type="entry name" value="SUBTILISIN"/>
</dbReference>
<accession>A0ABT4LB35</accession>
<evidence type="ECO:0000256" key="4">
    <source>
        <dbReference type="ARBA" id="ARBA00022825"/>
    </source>
</evidence>
<keyword evidence="4" id="KW-0720">Serine protease</keyword>
<dbReference type="InterPro" id="IPR000209">
    <property type="entry name" value="Peptidase_S8/S53_dom"/>
</dbReference>
<evidence type="ECO:0000313" key="8">
    <source>
        <dbReference type="Proteomes" id="UP001144347"/>
    </source>
</evidence>
<dbReference type="RefSeq" id="WP_269428179.1">
    <property type="nucleotide sequence ID" value="NZ_JAPWGM010000004.1"/>
</dbReference>
<dbReference type="InterPro" id="IPR050131">
    <property type="entry name" value="Peptidase_S8_subtilisin-like"/>
</dbReference>
<sequence length="578" mass="64001">MNIIKSKGLLIFTLCIPFFQLKAQLIKNTAKENIADWYNLSADQDGVYGADVNKAYQFLKDKAIKKKPVVAIIGFGLDTEHEDLKQAVWLNPNEKADGKDNDKNGWADDLHGWNFLGNTKGEMVDAISKVGDREFLRLRSKYEGIFWTGQNYVRFDDALNKPVKVTIPVDKAEFDYFKLLRGESQAAAASNTYQFAKFMKYYLLNDFDQEIKKTYPDDSKITAKEFRKIKIEENGQTDSVKMVAHMFLTSFMGTANPTGGPNQQPTTLDKFKENIIKTFPNRKEKYDNALAAIVDGRKAIEDNPNDVNQKNYGNGNLSTSSSFSSTMCAGIIAAARDNQLGVNGIAPNAELMSLRIYPKTGEIYYKDLALAIRYAVDQKADVILLGAPNSIYPPNEAKWVNDALLYASSKGILVVSPVLDLSKDLSKQSFYPNKNISAENELSNFLTVAASDSTGMPLKDGNFGKKELDVYAPGVNVSSTYMGSTYRKGTGSMLAAANVAGVAALIKAYYPQFTGTQLRSLIVGNVTLRDNVEVEKETFVKDRKVTDLFLFNELCVSGGILNAYKAILAADALSKQKQ</sequence>
<dbReference type="PANTHER" id="PTHR43806">
    <property type="entry name" value="PEPTIDASE S8"/>
    <property type="match status" value="1"/>
</dbReference>
<evidence type="ECO:0000259" key="6">
    <source>
        <dbReference type="Pfam" id="PF00082"/>
    </source>
</evidence>
<keyword evidence="2" id="KW-0645">Protease</keyword>
<evidence type="ECO:0000256" key="5">
    <source>
        <dbReference type="PROSITE-ProRule" id="PRU01240"/>
    </source>
</evidence>
<dbReference type="InterPro" id="IPR015500">
    <property type="entry name" value="Peptidase_S8_subtilisin-rel"/>
</dbReference>
<dbReference type="InterPro" id="IPR036852">
    <property type="entry name" value="Peptidase_S8/S53_dom_sf"/>
</dbReference>
<dbReference type="Pfam" id="PF00082">
    <property type="entry name" value="Peptidase_S8"/>
    <property type="match status" value="1"/>
</dbReference>
<comment type="caution">
    <text evidence="5">Lacks conserved residue(s) required for the propagation of feature annotation.</text>
</comment>
<evidence type="ECO:0000256" key="2">
    <source>
        <dbReference type="ARBA" id="ARBA00022670"/>
    </source>
</evidence>
<evidence type="ECO:0000313" key="7">
    <source>
        <dbReference type="EMBL" id="MCZ4245127.1"/>
    </source>
</evidence>